<evidence type="ECO:0000313" key="3">
    <source>
        <dbReference type="Proteomes" id="UP000821837"/>
    </source>
</evidence>
<name>A0A9D4YRX1_RHISA</name>
<sequence>MRHSDDGQNFRASVGQPEGCRHSIIIIVTLAQRALCRLLHLRPVDTAASADEFVVLLQAIAELLHAYDAIEEESGDVEHRTISLLLARRMRSIQLQDFSKHRIPVLGYFRTDLQHQGKRVFVTFYVTGHGTSLLGLDAIQQLGLLIDGATLTCRLATPISSQLPVAVPPGSSTCLAGPRGDSTSCQCLPSCVDCLWRYGRRTPASCASPDDDVIVGGRVQDCTSTARCCLRRPFAVALLSSATLGPAVQCDSTSTEAQLQLPANQYHPLGLQEESPEYSSSPTVNAPNSNTGGEVMRMGLRSLLPIAAARKVFLQGLGHVAHSGHISP</sequence>
<keyword evidence="3" id="KW-1185">Reference proteome</keyword>
<evidence type="ECO:0000313" key="2">
    <source>
        <dbReference type="EMBL" id="KAH7986744.1"/>
    </source>
</evidence>
<comment type="caution">
    <text evidence="2">The sequence shown here is derived from an EMBL/GenBank/DDBJ whole genome shotgun (WGS) entry which is preliminary data.</text>
</comment>
<dbReference type="AlphaFoldDB" id="A0A9D4YRX1"/>
<feature type="region of interest" description="Disordered" evidence="1">
    <location>
        <begin position="272"/>
        <end position="292"/>
    </location>
</feature>
<proteinExistence type="predicted"/>
<accession>A0A9D4YRX1</accession>
<evidence type="ECO:0000256" key="1">
    <source>
        <dbReference type="SAM" id="MobiDB-lite"/>
    </source>
</evidence>
<feature type="compositionally biased region" description="Polar residues" evidence="1">
    <location>
        <begin position="277"/>
        <end position="292"/>
    </location>
</feature>
<reference evidence="2" key="2">
    <citation type="submission" date="2021-09" db="EMBL/GenBank/DDBJ databases">
        <authorList>
            <person name="Jia N."/>
            <person name="Wang J."/>
            <person name="Shi W."/>
            <person name="Du L."/>
            <person name="Sun Y."/>
            <person name="Zhan W."/>
            <person name="Jiang J."/>
            <person name="Wang Q."/>
            <person name="Zhang B."/>
            <person name="Ji P."/>
            <person name="Sakyi L.B."/>
            <person name="Cui X."/>
            <person name="Yuan T."/>
            <person name="Jiang B."/>
            <person name="Yang W."/>
            <person name="Lam T.T.-Y."/>
            <person name="Chang Q."/>
            <person name="Ding S."/>
            <person name="Wang X."/>
            <person name="Zhu J."/>
            <person name="Ruan X."/>
            <person name="Zhao L."/>
            <person name="Wei J."/>
            <person name="Que T."/>
            <person name="Du C."/>
            <person name="Cheng J."/>
            <person name="Dai P."/>
            <person name="Han X."/>
            <person name="Huang E."/>
            <person name="Gao Y."/>
            <person name="Liu J."/>
            <person name="Shao H."/>
            <person name="Ye R."/>
            <person name="Li L."/>
            <person name="Wei W."/>
            <person name="Wang X."/>
            <person name="Wang C."/>
            <person name="Huo Q."/>
            <person name="Li W."/>
            <person name="Guo W."/>
            <person name="Chen H."/>
            <person name="Chen S."/>
            <person name="Zhou L."/>
            <person name="Zhou L."/>
            <person name="Ni X."/>
            <person name="Tian J."/>
            <person name="Zhou Y."/>
            <person name="Sheng Y."/>
            <person name="Liu T."/>
            <person name="Pan Y."/>
            <person name="Xia L."/>
            <person name="Li J."/>
            <person name="Zhao F."/>
            <person name="Cao W."/>
        </authorList>
    </citation>
    <scope>NUCLEOTIDE SEQUENCE</scope>
    <source>
        <strain evidence="2">Rsan-2018</strain>
        <tissue evidence="2">Larvae</tissue>
    </source>
</reference>
<dbReference type="Proteomes" id="UP000821837">
    <property type="component" value="Unassembled WGS sequence"/>
</dbReference>
<gene>
    <name evidence="2" type="ORF">HPB52_024752</name>
</gene>
<organism evidence="2 3">
    <name type="scientific">Rhipicephalus sanguineus</name>
    <name type="common">Brown dog tick</name>
    <name type="synonym">Ixodes sanguineus</name>
    <dbReference type="NCBI Taxonomy" id="34632"/>
    <lineage>
        <taxon>Eukaryota</taxon>
        <taxon>Metazoa</taxon>
        <taxon>Ecdysozoa</taxon>
        <taxon>Arthropoda</taxon>
        <taxon>Chelicerata</taxon>
        <taxon>Arachnida</taxon>
        <taxon>Acari</taxon>
        <taxon>Parasitiformes</taxon>
        <taxon>Ixodida</taxon>
        <taxon>Ixodoidea</taxon>
        <taxon>Ixodidae</taxon>
        <taxon>Rhipicephalinae</taxon>
        <taxon>Rhipicephalus</taxon>
        <taxon>Rhipicephalus</taxon>
    </lineage>
</organism>
<protein>
    <submittedName>
        <fullName evidence="2">Uncharacterized protein</fullName>
    </submittedName>
</protein>
<reference evidence="2" key="1">
    <citation type="journal article" date="2020" name="Cell">
        <title>Large-Scale Comparative Analyses of Tick Genomes Elucidate Their Genetic Diversity and Vector Capacities.</title>
        <authorList>
            <consortium name="Tick Genome and Microbiome Consortium (TIGMIC)"/>
            <person name="Jia N."/>
            <person name="Wang J."/>
            <person name="Shi W."/>
            <person name="Du L."/>
            <person name="Sun Y."/>
            <person name="Zhan W."/>
            <person name="Jiang J.F."/>
            <person name="Wang Q."/>
            <person name="Zhang B."/>
            <person name="Ji P."/>
            <person name="Bell-Sakyi L."/>
            <person name="Cui X.M."/>
            <person name="Yuan T.T."/>
            <person name="Jiang B.G."/>
            <person name="Yang W.F."/>
            <person name="Lam T.T."/>
            <person name="Chang Q.C."/>
            <person name="Ding S.J."/>
            <person name="Wang X.J."/>
            <person name="Zhu J.G."/>
            <person name="Ruan X.D."/>
            <person name="Zhao L."/>
            <person name="Wei J.T."/>
            <person name="Ye R.Z."/>
            <person name="Que T.C."/>
            <person name="Du C.H."/>
            <person name="Zhou Y.H."/>
            <person name="Cheng J.X."/>
            <person name="Dai P.F."/>
            <person name="Guo W.B."/>
            <person name="Han X.H."/>
            <person name="Huang E.J."/>
            <person name="Li L.F."/>
            <person name="Wei W."/>
            <person name="Gao Y.C."/>
            <person name="Liu J.Z."/>
            <person name="Shao H.Z."/>
            <person name="Wang X."/>
            <person name="Wang C.C."/>
            <person name="Yang T.C."/>
            <person name="Huo Q.B."/>
            <person name="Li W."/>
            <person name="Chen H.Y."/>
            <person name="Chen S.E."/>
            <person name="Zhou L.G."/>
            <person name="Ni X.B."/>
            <person name="Tian J.H."/>
            <person name="Sheng Y."/>
            <person name="Liu T."/>
            <person name="Pan Y.S."/>
            <person name="Xia L.Y."/>
            <person name="Li J."/>
            <person name="Zhao F."/>
            <person name="Cao W.C."/>
        </authorList>
    </citation>
    <scope>NUCLEOTIDE SEQUENCE</scope>
    <source>
        <strain evidence="2">Rsan-2018</strain>
    </source>
</reference>
<dbReference type="EMBL" id="JABSTV010000299">
    <property type="protein sequence ID" value="KAH7986744.1"/>
    <property type="molecule type" value="Genomic_DNA"/>
</dbReference>
<dbReference type="VEuPathDB" id="VectorBase:RSAN_038046"/>